<proteinExistence type="predicted"/>
<dbReference type="Proteomes" id="UP000024635">
    <property type="component" value="Unassembled WGS sequence"/>
</dbReference>
<dbReference type="AlphaFoldDB" id="A0A016UJQ1"/>
<reference evidence="2" key="1">
    <citation type="journal article" date="2015" name="Nat. Genet.">
        <title>The genome and transcriptome of the zoonotic hookworm Ancylostoma ceylanicum identify infection-specific gene families.</title>
        <authorList>
            <person name="Schwarz E.M."/>
            <person name="Hu Y."/>
            <person name="Antoshechkin I."/>
            <person name="Miller M.M."/>
            <person name="Sternberg P.W."/>
            <person name="Aroian R.V."/>
        </authorList>
    </citation>
    <scope>NUCLEOTIDE SEQUENCE</scope>
    <source>
        <strain evidence="2">HY135</strain>
    </source>
</reference>
<evidence type="ECO:0000313" key="1">
    <source>
        <dbReference type="EMBL" id="EYC15435.1"/>
    </source>
</evidence>
<dbReference type="EMBL" id="JARK01001373">
    <property type="protein sequence ID" value="EYC15435.1"/>
    <property type="molecule type" value="Genomic_DNA"/>
</dbReference>
<name>A0A016UJQ1_9BILA</name>
<accession>A0A016UJQ1</accession>
<evidence type="ECO:0000313" key="2">
    <source>
        <dbReference type="Proteomes" id="UP000024635"/>
    </source>
</evidence>
<keyword evidence="2" id="KW-1185">Reference proteome</keyword>
<comment type="caution">
    <text evidence="1">The sequence shown here is derived from an EMBL/GenBank/DDBJ whole genome shotgun (WGS) entry which is preliminary data.</text>
</comment>
<organism evidence="1 2">
    <name type="scientific">Ancylostoma ceylanicum</name>
    <dbReference type="NCBI Taxonomy" id="53326"/>
    <lineage>
        <taxon>Eukaryota</taxon>
        <taxon>Metazoa</taxon>
        <taxon>Ecdysozoa</taxon>
        <taxon>Nematoda</taxon>
        <taxon>Chromadorea</taxon>
        <taxon>Rhabditida</taxon>
        <taxon>Rhabditina</taxon>
        <taxon>Rhabditomorpha</taxon>
        <taxon>Strongyloidea</taxon>
        <taxon>Ancylostomatidae</taxon>
        <taxon>Ancylostomatinae</taxon>
        <taxon>Ancylostoma</taxon>
    </lineage>
</organism>
<protein>
    <submittedName>
        <fullName evidence="1">Uncharacterized protein</fullName>
    </submittedName>
</protein>
<sequence length="85" mass="9345">MVCSRTRGYIIDTRDRSGYGTGAAVAAFYNLVLPGATCIIELTQDRHLNTTQVYPSLPQTSTHLSWVISITHPRVAFITESACDN</sequence>
<gene>
    <name evidence="1" type="primary">Acey_s0037.g3522</name>
    <name evidence="1" type="ORF">Y032_0037g3522</name>
</gene>